<dbReference type="PANTHER" id="PTHR46467">
    <property type="entry name" value="TETHER CONTAINING UBX DOMAIN FOR GLUT4"/>
    <property type="match status" value="1"/>
</dbReference>
<feature type="region of interest" description="Disordered" evidence="1">
    <location>
        <begin position="560"/>
        <end position="678"/>
    </location>
</feature>
<dbReference type="Proteomes" id="UP000319731">
    <property type="component" value="Unassembled WGS sequence"/>
</dbReference>
<dbReference type="GeneID" id="42004136"/>
<dbReference type="AlphaFoldDB" id="A0A507C908"/>
<dbReference type="CDD" id="cd17075">
    <property type="entry name" value="UBX1_UBXN9"/>
    <property type="match status" value="1"/>
</dbReference>
<gene>
    <name evidence="3" type="ORF">SmJEL517_g02911</name>
</gene>
<dbReference type="InterPro" id="IPR021569">
    <property type="entry name" value="TUG-UBL1"/>
</dbReference>
<proteinExistence type="predicted"/>
<accession>A0A507C908</accession>
<dbReference type="SMART" id="SM00166">
    <property type="entry name" value="UBX"/>
    <property type="match status" value="1"/>
</dbReference>
<dbReference type="GO" id="GO:0012506">
    <property type="term" value="C:vesicle membrane"/>
    <property type="evidence" value="ECO:0007669"/>
    <property type="project" value="TreeGrafter"/>
</dbReference>
<evidence type="ECO:0000313" key="4">
    <source>
        <dbReference type="Proteomes" id="UP000319731"/>
    </source>
</evidence>
<evidence type="ECO:0000259" key="2">
    <source>
        <dbReference type="PROSITE" id="PS50033"/>
    </source>
</evidence>
<dbReference type="Pfam" id="PF11470">
    <property type="entry name" value="TUG-UBL1"/>
    <property type="match status" value="1"/>
</dbReference>
<dbReference type="SUPFAM" id="SSF54236">
    <property type="entry name" value="Ubiquitin-like"/>
    <property type="match status" value="2"/>
</dbReference>
<dbReference type="CDD" id="cd16105">
    <property type="entry name" value="Ubl_ASPSCR1_like"/>
    <property type="match status" value="1"/>
</dbReference>
<dbReference type="RefSeq" id="XP_031025174.1">
    <property type="nucleotide sequence ID" value="XM_031168839.1"/>
</dbReference>
<dbReference type="InterPro" id="IPR001012">
    <property type="entry name" value="UBX_dom"/>
</dbReference>
<dbReference type="GO" id="GO:0005634">
    <property type="term" value="C:nucleus"/>
    <property type="evidence" value="ECO:0007669"/>
    <property type="project" value="TreeGrafter"/>
</dbReference>
<dbReference type="STRING" id="1806994.A0A507C908"/>
<dbReference type="EMBL" id="QEAO01000013">
    <property type="protein sequence ID" value="TPX34454.1"/>
    <property type="molecule type" value="Genomic_DNA"/>
</dbReference>
<organism evidence="3 4">
    <name type="scientific">Synchytrium microbalum</name>
    <dbReference type="NCBI Taxonomy" id="1806994"/>
    <lineage>
        <taxon>Eukaryota</taxon>
        <taxon>Fungi</taxon>
        <taxon>Fungi incertae sedis</taxon>
        <taxon>Chytridiomycota</taxon>
        <taxon>Chytridiomycota incertae sedis</taxon>
        <taxon>Chytridiomycetes</taxon>
        <taxon>Synchytriales</taxon>
        <taxon>Synchytriaceae</taxon>
        <taxon>Synchytrium</taxon>
    </lineage>
</organism>
<dbReference type="CDD" id="cd16118">
    <property type="entry name" value="UBX2_UBXN9"/>
    <property type="match status" value="1"/>
</dbReference>
<comment type="caution">
    <text evidence="3">The sequence shown here is derived from an EMBL/GenBank/DDBJ whole genome shotgun (WGS) entry which is preliminary data.</text>
</comment>
<name>A0A507C908_9FUNG</name>
<feature type="domain" description="UBX" evidence="2">
    <location>
        <begin position="445"/>
        <end position="521"/>
    </location>
</feature>
<dbReference type="InterPro" id="IPR059238">
    <property type="entry name" value="UBX1_UBXN9"/>
</dbReference>
<feature type="compositionally biased region" description="Low complexity" evidence="1">
    <location>
        <begin position="593"/>
        <end position="606"/>
    </location>
</feature>
<keyword evidence="4" id="KW-1185">Reference proteome</keyword>
<dbReference type="Pfam" id="PF00789">
    <property type="entry name" value="UBX"/>
    <property type="match status" value="1"/>
</dbReference>
<evidence type="ECO:0000313" key="3">
    <source>
        <dbReference type="EMBL" id="TPX34454.1"/>
    </source>
</evidence>
<evidence type="ECO:0000256" key="1">
    <source>
        <dbReference type="SAM" id="MobiDB-lite"/>
    </source>
</evidence>
<dbReference type="PROSITE" id="PS50033">
    <property type="entry name" value="UBX"/>
    <property type="match status" value="1"/>
</dbReference>
<protein>
    <recommendedName>
        <fullName evidence="2">UBX domain-containing protein</fullName>
    </recommendedName>
</protein>
<feature type="compositionally biased region" description="Basic residues" evidence="1">
    <location>
        <begin position="669"/>
        <end position="678"/>
    </location>
</feature>
<dbReference type="GO" id="GO:0006886">
    <property type="term" value="P:intracellular protein transport"/>
    <property type="evidence" value="ECO:0007669"/>
    <property type="project" value="TreeGrafter"/>
</dbReference>
<sequence>MASMVNVELDGAPYKKVAIKTTPTMSLRQIADQAVDKLKLQDPGTYGLKYQKNTLDLSLSVRFANLAAGAKLTLIKTASAPGAVASEVSIALQVEDGGRLMAKFSPNVTFWHILVNFESTSNGSLNLTQKSEIPPKEKHGTLLGAVLELAKKNTPVYMMPVCIFMNKEYATIQDLKTNTLASAGLTSGNGVIRLLYRYSVMTLAQAQKEIEAPKQPKPVAVVPAPAVIPARSTSAAIPLPQPSSSSTTAFIPPPVAVTPIPSILSTPSIIPHPSESVPTPRSPIVAQPMSQPVVQPSAPTERQVEIAQPSAPIESQLEIVQPSAPTESQVDIAQPPASPDTMGNMMEVDTVPEAVKTAPEVETVSQLSETPESTGTLERDIRFFKPPPDNIIGPGRIELPDSFYELTAVELKLLLDSAKNRRIKEETQVLRTRAMREKETQLKTQKWPKTMIRVRFPDRTTLQAQFFSSEKLSALYSTVRDAVASPEREFTLHVTPPMKILSDHDESFWKSGLAPATLVYFAWRDGATTIGGPCLSSASAMKLQDYPLPKDVNVVVPMDVDQKPPAESNTTPAATSTENGTSGSAPSWSQPTSDNSATANTNNGNGWPDVTPPPSGDIGWGSGSSSNTATTWGGGRTLGEPPSRVPGTDDDDVDSQSMRSRRTTDTTKRPKWFKPFGK</sequence>
<feature type="compositionally biased region" description="Polar residues" evidence="1">
    <location>
        <begin position="567"/>
        <end position="592"/>
    </location>
</feature>
<dbReference type="GO" id="GO:0005737">
    <property type="term" value="C:cytoplasm"/>
    <property type="evidence" value="ECO:0007669"/>
    <property type="project" value="TreeGrafter"/>
</dbReference>
<dbReference type="PANTHER" id="PTHR46467:SF1">
    <property type="entry name" value="TETHER CONTAINING UBX DOMAIN FOR GLUT4"/>
    <property type="match status" value="1"/>
</dbReference>
<dbReference type="OrthoDB" id="440781at2759"/>
<reference evidence="3 4" key="1">
    <citation type="journal article" date="2019" name="Sci. Rep.">
        <title>Comparative genomics of chytrid fungi reveal insights into the obligate biotrophic and pathogenic lifestyle of Synchytrium endobioticum.</title>
        <authorList>
            <person name="van de Vossenberg B.T.L.H."/>
            <person name="Warris S."/>
            <person name="Nguyen H.D.T."/>
            <person name="van Gent-Pelzer M.P.E."/>
            <person name="Joly D.L."/>
            <person name="van de Geest H.C."/>
            <person name="Bonants P.J.M."/>
            <person name="Smith D.S."/>
            <person name="Levesque C.A."/>
            <person name="van der Lee T.A.J."/>
        </authorList>
    </citation>
    <scope>NUCLEOTIDE SEQUENCE [LARGE SCALE GENOMIC DNA]</scope>
    <source>
        <strain evidence="3 4">JEL517</strain>
    </source>
</reference>
<dbReference type="InterPro" id="IPR029071">
    <property type="entry name" value="Ubiquitin-like_domsf"/>
</dbReference>
<dbReference type="Gene3D" id="3.10.20.90">
    <property type="entry name" value="Phosphatidylinositol 3-kinase Catalytic Subunit, Chain A, domain 1"/>
    <property type="match status" value="2"/>
</dbReference>